<proteinExistence type="predicted"/>
<accession>A0A6B4JJL5</accession>
<protein>
    <submittedName>
        <fullName evidence="1">Uncharacterized protein</fullName>
    </submittedName>
</protein>
<sequence>MNKFEMLYYKNKMNLIISKLKNNDGTLNIKGKSIFGIIGTLVLLFFYMLGYSFIYGFYFGNSYGNSILEIGLDIVPINVKFVSIIGIVMLFVNCILILPIKEIYYSKKLKNKGLSLIITLFFSFIVINIIKLLMTENLDLMLSDLYLLFVPMYCPLFFIAIIYIIQYMNKKRLNIIKIISIGVIISLLEISLLILIKKILRNNELFNILITTFYLLNVPVVAITVSFIESIFDDKHVESNNIIINEKKEYNKLELSFRLIILTSIIGAVGVVMVSIPSYFITIGNFYGGCCNTLPKEKIIYVQNNNEITFDGKLVGYKDGNYYFSQYPERTLKIVKSTQVTVTAYKNNEDR</sequence>
<evidence type="ECO:0000313" key="1">
    <source>
        <dbReference type="EMBL" id="NFV24927.1"/>
    </source>
</evidence>
<reference evidence="1 2" key="1">
    <citation type="submission" date="2019-04" db="EMBL/GenBank/DDBJ databases">
        <title>Genome sequencing of Clostridium botulinum Groups I-IV and Clostridium butyricum.</title>
        <authorList>
            <person name="Brunt J."/>
            <person name="Van Vliet A.H.M."/>
            <person name="Stringer S.C."/>
            <person name="Carter A.T."/>
            <person name="Peck M.W."/>
        </authorList>
    </citation>
    <scope>NUCLEOTIDE SEQUENCE [LARGE SCALE GENOMIC DNA]</scope>
    <source>
        <strain evidence="1 2">BL81</strain>
    </source>
</reference>
<name>A0A6B4JJL5_CLOBO</name>
<organism evidence="1 2">
    <name type="scientific">Clostridium botulinum</name>
    <dbReference type="NCBI Taxonomy" id="1491"/>
    <lineage>
        <taxon>Bacteria</taxon>
        <taxon>Bacillati</taxon>
        <taxon>Bacillota</taxon>
        <taxon>Clostridia</taxon>
        <taxon>Eubacteriales</taxon>
        <taxon>Clostridiaceae</taxon>
        <taxon>Clostridium</taxon>
    </lineage>
</organism>
<dbReference type="AlphaFoldDB" id="A0A6B4JJL5"/>
<dbReference type="Proteomes" id="UP000486903">
    <property type="component" value="Unassembled WGS sequence"/>
</dbReference>
<gene>
    <name evidence="1" type="ORF">FDG31_01855</name>
</gene>
<comment type="caution">
    <text evidence="1">The sequence shown here is derived from an EMBL/GenBank/DDBJ whole genome shotgun (WGS) entry which is preliminary data.</text>
</comment>
<evidence type="ECO:0000313" key="2">
    <source>
        <dbReference type="Proteomes" id="UP000486903"/>
    </source>
</evidence>
<dbReference type="EMBL" id="SXFB01000001">
    <property type="protein sequence ID" value="NFV24927.1"/>
    <property type="molecule type" value="Genomic_DNA"/>
</dbReference>
<dbReference type="RefSeq" id="WP_003373287.1">
    <property type="nucleotide sequence ID" value="NZ_JACBBA010000001.1"/>
</dbReference>